<accession>A0ABQ8U592</accession>
<evidence type="ECO:0000313" key="3">
    <source>
        <dbReference type="Proteomes" id="UP001141327"/>
    </source>
</evidence>
<feature type="compositionally biased region" description="Basic and acidic residues" evidence="1">
    <location>
        <begin position="17"/>
        <end position="31"/>
    </location>
</feature>
<feature type="region of interest" description="Disordered" evidence="1">
    <location>
        <begin position="1"/>
        <end position="107"/>
    </location>
</feature>
<sequence length="107" mass="11241">MLMARVDKLSQSVLMRRNSDSHMEHLSRAADEEAPSSGPRIATDPPLALRGLVEATMAGAAPSTPPPPPPPPSLPTTATAQEAHPRSSASLIAALPADRPPLRLRGR</sequence>
<name>A0ABQ8U592_9EUKA</name>
<dbReference type="Proteomes" id="UP001141327">
    <property type="component" value="Unassembled WGS sequence"/>
</dbReference>
<gene>
    <name evidence="2" type="ORF">PAPYR_12670</name>
</gene>
<dbReference type="EMBL" id="JAPMOS010000336">
    <property type="protein sequence ID" value="KAJ4452986.1"/>
    <property type="molecule type" value="Genomic_DNA"/>
</dbReference>
<reference evidence="2" key="1">
    <citation type="journal article" date="2022" name="bioRxiv">
        <title>Genomics of Preaxostyla Flagellates Illuminates Evolutionary Transitions and the Path Towards Mitochondrial Loss.</title>
        <authorList>
            <person name="Novak L.V.F."/>
            <person name="Treitli S.C."/>
            <person name="Pyrih J."/>
            <person name="Halakuc P."/>
            <person name="Pipaliya S.V."/>
            <person name="Vacek V."/>
            <person name="Brzon O."/>
            <person name="Soukal P."/>
            <person name="Eme L."/>
            <person name="Dacks J.B."/>
            <person name="Karnkowska A."/>
            <person name="Elias M."/>
            <person name="Hampl V."/>
        </authorList>
    </citation>
    <scope>NUCLEOTIDE SEQUENCE</scope>
    <source>
        <strain evidence="2">RCP-MX</strain>
    </source>
</reference>
<protein>
    <submittedName>
        <fullName evidence="2">Uncharacterized protein</fullName>
    </submittedName>
</protein>
<evidence type="ECO:0000313" key="2">
    <source>
        <dbReference type="EMBL" id="KAJ4452986.1"/>
    </source>
</evidence>
<feature type="compositionally biased region" description="Pro residues" evidence="1">
    <location>
        <begin position="63"/>
        <end position="74"/>
    </location>
</feature>
<keyword evidence="3" id="KW-1185">Reference proteome</keyword>
<organism evidence="2 3">
    <name type="scientific">Paratrimastix pyriformis</name>
    <dbReference type="NCBI Taxonomy" id="342808"/>
    <lineage>
        <taxon>Eukaryota</taxon>
        <taxon>Metamonada</taxon>
        <taxon>Preaxostyla</taxon>
        <taxon>Paratrimastigidae</taxon>
        <taxon>Paratrimastix</taxon>
    </lineage>
</organism>
<proteinExistence type="predicted"/>
<evidence type="ECO:0000256" key="1">
    <source>
        <dbReference type="SAM" id="MobiDB-lite"/>
    </source>
</evidence>
<comment type="caution">
    <text evidence="2">The sequence shown here is derived from an EMBL/GenBank/DDBJ whole genome shotgun (WGS) entry which is preliminary data.</text>
</comment>